<gene>
    <name evidence="1" type="ORF">BT62DRAFT_1076209</name>
</gene>
<organism evidence="1 2">
    <name type="scientific">Guyanagaster necrorhizus</name>
    <dbReference type="NCBI Taxonomy" id="856835"/>
    <lineage>
        <taxon>Eukaryota</taxon>
        <taxon>Fungi</taxon>
        <taxon>Dikarya</taxon>
        <taxon>Basidiomycota</taxon>
        <taxon>Agaricomycotina</taxon>
        <taxon>Agaricomycetes</taxon>
        <taxon>Agaricomycetidae</taxon>
        <taxon>Agaricales</taxon>
        <taxon>Marasmiineae</taxon>
        <taxon>Physalacriaceae</taxon>
        <taxon>Guyanagaster</taxon>
    </lineage>
</organism>
<name>A0A9P7VV17_9AGAR</name>
<evidence type="ECO:0000313" key="2">
    <source>
        <dbReference type="Proteomes" id="UP000812287"/>
    </source>
</evidence>
<dbReference type="RefSeq" id="XP_043040169.1">
    <property type="nucleotide sequence ID" value="XM_043179193.1"/>
</dbReference>
<dbReference type="GeneID" id="66101487"/>
<evidence type="ECO:0000313" key="1">
    <source>
        <dbReference type="EMBL" id="KAG7446669.1"/>
    </source>
</evidence>
<reference evidence="1" key="1">
    <citation type="submission" date="2020-11" db="EMBL/GenBank/DDBJ databases">
        <title>Adaptations for nitrogen fixation in a non-lichenized fungal sporocarp promotes dispersal by wood-feeding termites.</title>
        <authorList>
            <consortium name="DOE Joint Genome Institute"/>
            <person name="Koch R.A."/>
            <person name="Yoon G."/>
            <person name="Arayal U."/>
            <person name="Lail K."/>
            <person name="Amirebrahimi M."/>
            <person name="Labutti K."/>
            <person name="Lipzen A."/>
            <person name="Riley R."/>
            <person name="Barry K."/>
            <person name="Henrissat B."/>
            <person name="Grigoriev I.V."/>
            <person name="Herr J.R."/>
            <person name="Aime M.C."/>
        </authorList>
    </citation>
    <scope>NUCLEOTIDE SEQUENCE</scope>
    <source>
        <strain evidence="1">MCA 3950</strain>
    </source>
</reference>
<keyword evidence="2" id="KW-1185">Reference proteome</keyword>
<dbReference type="EMBL" id="MU250534">
    <property type="protein sequence ID" value="KAG7446669.1"/>
    <property type="molecule type" value="Genomic_DNA"/>
</dbReference>
<proteinExistence type="predicted"/>
<dbReference type="Proteomes" id="UP000812287">
    <property type="component" value="Unassembled WGS sequence"/>
</dbReference>
<comment type="caution">
    <text evidence="1">The sequence shown here is derived from an EMBL/GenBank/DDBJ whole genome shotgun (WGS) entry which is preliminary data.</text>
</comment>
<accession>A0A9P7VV17</accession>
<sequence length="172" mass="18979">MLITSPRPRAQFDLYGCSTSHSSVFSEIFPVNYPFHRTLRSVPPSEAQACSDALSEPLSTNEVNNIQPYSPRTSRIISASLQGLYSVSHNFLTATSLELEIFNSGNSARALIAFSLLRGFYFFEARGPPVETSVQMSNVVPCQWTGGTPREALLFFFPLTTLTLPTVAYAFP</sequence>
<protein>
    <submittedName>
        <fullName evidence="1">Uncharacterized protein</fullName>
    </submittedName>
</protein>
<dbReference type="AlphaFoldDB" id="A0A9P7VV17"/>